<keyword evidence="1 4" id="KW-0413">Isomerase</keyword>
<keyword evidence="2" id="KW-0732">Signal</keyword>
<accession>A0ABP8NL20</accession>
<feature type="domain" description="PpiC" evidence="3">
    <location>
        <begin position="118"/>
        <end position="218"/>
    </location>
</feature>
<dbReference type="GO" id="GO:0016853">
    <property type="term" value="F:isomerase activity"/>
    <property type="evidence" value="ECO:0007669"/>
    <property type="project" value="UniProtKB-KW"/>
</dbReference>
<organism evidence="4 5">
    <name type="scientific">Nemorincola caseinilytica</name>
    <dbReference type="NCBI Taxonomy" id="2054315"/>
    <lineage>
        <taxon>Bacteria</taxon>
        <taxon>Pseudomonadati</taxon>
        <taxon>Bacteroidota</taxon>
        <taxon>Chitinophagia</taxon>
        <taxon>Chitinophagales</taxon>
        <taxon>Chitinophagaceae</taxon>
        <taxon>Nemorincola</taxon>
    </lineage>
</organism>
<name>A0ABP8NL20_9BACT</name>
<dbReference type="PANTHER" id="PTHR47245">
    <property type="entry name" value="PEPTIDYLPROLYL ISOMERASE"/>
    <property type="match status" value="1"/>
</dbReference>
<dbReference type="Pfam" id="PF13616">
    <property type="entry name" value="Rotamase_3"/>
    <property type="match status" value="2"/>
</dbReference>
<gene>
    <name evidence="4" type="ORF">GCM10023093_23900</name>
</gene>
<reference evidence="5" key="1">
    <citation type="journal article" date="2019" name="Int. J. Syst. Evol. Microbiol.">
        <title>The Global Catalogue of Microorganisms (GCM) 10K type strain sequencing project: providing services to taxonomists for standard genome sequencing and annotation.</title>
        <authorList>
            <consortium name="The Broad Institute Genomics Platform"/>
            <consortium name="The Broad Institute Genome Sequencing Center for Infectious Disease"/>
            <person name="Wu L."/>
            <person name="Ma J."/>
        </authorList>
    </citation>
    <scope>NUCLEOTIDE SEQUENCE [LARGE SCALE GENOMIC DNA]</scope>
    <source>
        <strain evidence="5">JCM 32105</strain>
    </source>
</reference>
<dbReference type="InterPro" id="IPR050245">
    <property type="entry name" value="PrsA_foldase"/>
</dbReference>
<proteinExistence type="predicted"/>
<evidence type="ECO:0000259" key="3">
    <source>
        <dbReference type="PROSITE" id="PS50198"/>
    </source>
</evidence>
<evidence type="ECO:0000313" key="5">
    <source>
        <dbReference type="Proteomes" id="UP001500067"/>
    </source>
</evidence>
<evidence type="ECO:0000256" key="1">
    <source>
        <dbReference type="PROSITE-ProRule" id="PRU00278"/>
    </source>
</evidence>
<dbReference type="EMBL" id="BAABFA010000017">
    <property type="protein sequence ID" value="GAA4467652.1"/>
    <property type="molecule type" value="Genomic_DNA"/>
</dbReference>
<dbReference type="Gene3D" id="3.10.50.40">
    <property type="match status" value="2"/>
</dbReference>
<dbReference type="SUPFAM" id="SSF54534">
    <property type="entry name" value="FKBP-like"/>
    <property type="match status" value="2"/>
</dbReference>
<dbReference type="InterPro" id="IPR046357">
    <property type="entry name" value="PPIase_dom_sf"/>
</dbReference>
<feature type="domain" description="PpiC" evidence="3">
    <location>
        <begin position="223"/>
        <end position="326"/>
    </location>
</feature>
<sequence>MRKLVSTCIAAGAFAVAGHAQTLFTYGPNSVSKDEFLRVYKKNSINKKPDMSEKELRSYLDLYTLFRMKVAEADKQHLDTVASIDRELTNYRKQLAKNYLTDEQITNKLVREAYDRMKEDVRVSHILVSCPPGSDTLLARKKMDSIATVVASGKQSFEAMAAQFSDDKGSKDHGGDLGYFTALQVIYPLENMAYTTPKGKVSGVFRTQFGYHILKVTDRRPNKGEVKVAQIMIQIMKAKGDEGVAEARKRADSVMAMLKAGTPFYTLVEKYSDDKYTVNDSGVMKPFGVGKMVPEFEDAAFGIKKPGEIAGPVRTEYGFHIIKLIAKTPLQPYDSMHTQLKRKVDNDSRAQMARDIYYDKVKAKNGFKEYPENFTEVFNKLQTTPDTGVDAKSIKAEDYRNMNKTLFTLGGKNYLQSDFVAFLYNLTRGKLNGPKNAVVRDAYNLYMTNVVTDFQEHKLVDENPEFKTLMAEYRDGIMLFELMDRNVWSKASKDTVGLKAFFETRKGKYMWEPGFEGAVYKFKDKASFDAGMEMIKTGKYTEDSIAKAVNTAARPDGVSIQRGHYEFSRYKDATLAELSANKIKVIPGENGATTVVVAKQVYSAPTAKTLDEARGYVVAEYQDHLEKQWNEKMRSDYPVKVNEQVFKSMVK</sequence>
<keyword evidence="5" id="KW-1185">Reference proteome</keyword>
<dbReference type="RefSeq" id="WP_345083499.1">
    <property type="nucleotide sequence ID" value="NZ_BAABFA010000017.1"/>
</dbReference>
<feature type="chain" id="PRO_5046061006" evidence="2">
    <location>
        <begin position="21"/>
        <end position="651"/>
    </location>
</feature>
<dbReference type="PROSITE" id="PS50198">
    <property type="entry name" value="PPIC_PPIASE_2"/>
    <property type="match status" value="2"/>
</dbReference>
<keyword evidence="1" id="KW-0697">Rotamase</keyword>
<protein>
    <submittedName>
        <fullName evidence="4">Peptidylprolyl isomerase</fullName>
    </submittedName>
</protein>
<evidence type="ECO:0000313" key="4">
    <source>
        <dbReference type="EMBL" id="GAA4467652.1"/>
    </source>
</evidence>
<comment type="caution">
    <text evidence="4">The sequence shown here is derived from an EMBL/GenBank/DDBJ whole genome shotgun (WGS) entry which is preliminary data.</text>
</comment>
<feature type="signal peptide" evidence="2">
    <location>
        <begin position="1"/>
        <end position="20"/>
    </location>
</feature>
<dbReference type="InterPro" id="IPR000297">
    <property type="entry name" value="PPIase_PpiC"/>
</dbReference>
<dbReference type="PANTHER" id="PTHR47245:SF2">
    <property type="entry name" value="PEPTIDYL-PROLYL CIS-TRANS ISOMERASE HP_0175-RELATED"/>
    <property type="match status" value="1"/>
</dbReference>
<evidence type="ECO:0000256" key="2">
    <source>
        <dbReference type="SAM" id="SignalP"/>
    </source>
</evidence>
<dbReference type="Proteomes" id="UP001500067">
    <property type="component" value="Unassembled WGS sequence"/>
</dbReference>